<organism evidence="1 2">
    <name type="scientific">Adineta steineri</name>
    <dbReference type="NCBI Taxonomy" id="433720"/>
    <lineage>
        <taxon>Eukaryota</taxon>
        <taxon>Metazoa</taxon>
        <taxon>Spiralia</taxon>
        <taxon>Gnathifera</taxon>
        <taxon>Rotifera</taxon>
        <taxon>Eurotatoria</taxon>
        <taxon>Bdelloidea</taxon>
        <taxon>Adinetida</taxon>
        <taxon>Adinetidae</taxon>
        <taxon>Adineta</taxon>
    </lineage>
</organism>
<name>A0A819K301_9BILA</name>
<evidence type="ECO:0000313" key="2">
    <source>
        <dbReference type="Proteomes" id="UP000663881"/>
    </source>
</evidence>
<dbReference type="EMBL" id="CAJOAY010002326">
    <property type="protein sequence ID" value="CAF3942844.1"/>
    <property type="molecule type" value="Genomic_DNA"/>
</dbReference>
<protein>
    <submittedName>
        <fullName evidence="1">Uncharacterized protein</fullName>
    </submittedName>
</protein>
<dbReference type="Proteomes" id="UP000663881">
    <property type="component" value="Unassembled WGS sequence"/>
</dbReference>
<evidence type="ECO:0000313" key="1">
    <source>
        <dbReference type="EMBL" id="CAF3942844.1"/>
    </source>
</evidence>
<sequence>MVSVPEGWFR</sequence>
<gene>
    <name evidence="1" type="ORF">OKA104_LOCUS26485</name>
</gene>
<reference evidence="1" key="1">
    <citation type="submission" date="2021-02" db="EMBL/GenBank/DDBJ databases">
        <authorList>
            <person name="Nowell W R."/>
        </authorList>
    </citation>
    <scope>NUCLEOTIDE SEQUENCE</scope>
</reference>
<proteinExistence type="predicted"/>
<comment type="caution">
    <text evidence="1">The sequence shown here is derived from an EMBL/GenBank/DDBJ whole genome shotgun (WGS) entry which is preliminary data.</text>
</comment>
<feature type="non-terminal residue" evidence="1">
    <location>
        <position position="10"/>
    </location>
</feature>
<accession>A0A819K301</accession>